<protein>
    <recommendedName>
        <fullName evidence="3">DUF4410 domain-containing protein</fullName>
    </recommendedName>
</protein>
<evidence type="ECO:0000313" key="1">
    <source>
        <dbReference type="EMBL" id="MBM6805182.1"/>
    </source>
</evidence>
<dbReference type="EMBL" id="JACJKJ010000001">
    <property type="protein sequence ID" value="MBM6805182.1"/>
    <property type="molecule type" value="Genomic_DNA"/>
</dbReference>
<evidence type="ECO:0008006" key="3">
    <source>
        <dbReference type="Google" id="ProtNLM"/>
    </source>
</evidence>
<accession>A0ABS2F4M5</accession>
<name>A0ABS2F4M5_9BACE</name>
<organism evidence="1 2">
    <name type="scientific">Bacteroides caecicola</name>
    <dbReference type="NCBI Taxonomy" id="1462569"/>
    <lineage>
        <taxon>Bacteria</taxon>
        <taxon>Pseudomonadati</taxon>
        <taxon>Bacteroidota</taxon>
        <taxon>Bacteroidia</taxon>
        <taxon>Bacteroidales</taxon>
        <taxon>Bacteroidaceae</taxon>
        <taxon>Bacteroides</taxon>
    </lineage>
</organism>
<gene>
    <name evidence="1" type="ORF">H6A24_01500</name>
</gene>
<reference evidence="1 2" key="1">
    <citation type="journal article" date="2021" name="Sci. Rep.">
        <title>The distribution of antibiotic resistance genes in chicken gut microbiota commensals.</title>
        <authorList>
            <person name="Juricova H."/>
            <person name="Matiasovicova J."/>
            <person name="Kubasova T."/>
            <person name="Cejkova D."/>
            <person name="Rychlik I."/>
        </authorList>
    </citation>
    <scope>NUCLEOTIDE SEQUENCE [LARGE SCALE GENOMIC DNA]</scope>
    <source>
        <strain evidence="1 2">An768</strain>
    </source>
</reference>
<comment type="caution">
    <text evidence="1">The sequence shown here is derived from an EMBL/GenBank/DDBJ whole genome shotgun (WGS) entry which is preliminary data.</text>
</comment>
<dbReference type="Proteomes" id="UP000782117">
    <property type="component" value="Unassembled WGS sequence"/>
</dbReference>
<proteinExistence type="predicted"/>
<keyword evidence="2" id="KW-1185">Reference proteome</keyword>
<evidence type="ECO:0000313" key="2">
    <source>
        <dbReference type="Proteomes" id="UP000782117"/>
    </source>
</evidence>
<sequence length="148" mass="16418">MLSMFIGTFLLMSLTNCTTSKSVVSQSADLSKYKYVALIDNDTYRIPPELIQYQIQLYDAVEQSGLTLINQYRINELTRNEQSALLLATIGVTASQEETVITVNFIDFDSDRPLASCRGAYTTLGLSSNADIKGAIKRVGEQISKTFK</sequence>